<name>A0A2U1LM22_ARTAN</name>
<proteinExistence type="inferred from homology"/>
<dbReference type="InterPro" id="IPR036581">
    <property type="entry name" value="Cyanate_lyase_C_sf"/>
</dbReference>
<keyword evidence="3" id="KW-0479">Metal-binding</keyword>
<dbReference type="InterPro" id="IPR003347">
    <property type="entry name" value="JmjC_dom"/>
</dbReference>
<organism evidence="6 7">
    <name type="scientific">Artemisia annua</name>
    <name type="common">Sweet wormwood</name>
    <dbReference type="NCBI Taxonomy" id="35608"/>
    <lineage>
        <taxon>Eukaryota</taxon>
        <taxon>Viridiplantae</taxon>
        <taxon>Streptophyta</taxon>
        <taxon>Embryophyta</taxon>
        <taxon>Tracheophyta</taxon>
        <taxon>Spermatophyta</taxon>
        <taxon>Magnoliopsida</taxon>
        <taxon>eudicotyledons</taxon>
        <taxon>Gunneridae</taxon>
        <taxon>Pentapetalae</taxon>
        <taxon>asterids</taxon>
        <taxon>campanulids</taxon>
        <taxon>Asterales</taxon>
        <taxon>Asteraceae</taxon>
        <taxon>Asteroideae</taxon>
        <taxon>Anthemideae</taxon>
        <taxon>Artemisiinae</taxon>
        <taxon>Artemisia</taxon>
    </lineage>
</organism>
<dbReference type="SUPFAM" id="SSF55234">
    <property type="entry name" value="Cyanase C-terminal domain"/>
    <property type="match status" value="1"/>
</dbReference>
<protein>
    <recommendedName>
        <fullName evidence="5">JmjC domain-containing protein</fullName>
    </recommendedName>
</protein>
<comment type="subcellular location">
    <subcellularLocation>
        <location evidence="1">Nucleus</location>
    </subcellularLocation>
</comment>
<dbReference type="Proteomes" id="UP000245207">
    <property type="component" value="Unassembled WGS sequence"/>
</dbReference>
<gene>
    <name evidence="6" type="ORF">CTI12_AA476130</name>
</gene>
<evidence type="ECO:0000256" key="1">
    <source>
        <dbReference type="ARBA" id="ARBA00004123"/>
    </source>
</evidence>
<feature type="domain" description="JmjC" evidence="5">
    <location>
        <begin position="36"/>
        <end position="239"/>
    </location>
</feature>
<comment type="similarity">
    <text evidence="2">Belongs to the JARID1 histone demethylase family.</text>
</comment>
<dbReference type="SMART" id="SM00558">
    <property type="entry name" value="JmjC"/>
    <property type="match status" value="1"/>
</dbReference>
<evidence type="ECO:0000259" key="5">
    <source>
        <dbReference type="SMART" id="SM00558"/>
    </source>
</evidence>
<comment type="caution">
    <text evidence="6">The sequence shown here is derived from an EMBL/GenBank/DDBJ whole genome shotgun (WGS) entry which is preliminary data.</text>
</comment>
<evidence type="ECO:0000256" key="3">
    <source>
        <dbReference type="ARBA" id="ARBA00022723"/>
    </source>
</evidence>
<dbReference type="GO" id="GO:0046872">
    <property type="term" value="F:metal ion binding"/>
    <property type="evidence" value="ECO:0007669"/>
    <property type="project" value="UniProtKB-KW"/>
</dbReference>
<dbReference type="GO" id="GO:0031490">
    <property type="term" value="F:chromatin DNA binding"/>
    <property type="evidence" value="ECO:0007669"/>
    <property type="project" value="TreeGrafter"/>
</dbReference>
<dbReference type="AlphaFoldDB" id="A0A2U1LM22"/>
<reference evidence="6 7" key="1">
    <citation type="journal article" date="2018" name="Mol. Plant">
        <title>The genome of Artemisia annua provides insight into the evolution of Asteraceae family and artemisinin biosynthesis.</title>
        <authorList>
            <person name="Shen Q."/>
            <person name="Zhang L."/>
            <person name="Liao Z."/>
            <person name="Wang S."/>
            <person name="Yan T."/>
            <person name="Shi P."/>
            <person name="Liu M."/>
            <person name="Fu X."/>
            <person name="Pan Q."/>
            <person name="Wang Y."/>
            <person name="Lv Z."/>
            <person name="Lu X."/>
            <person name="Zhang F."/>
            <person name="Jiang W."/>
            <person name="Ma Y."/>
            <person name="Chen M."/>
            <person name="Hao X."/>
            <person name="Li L."/>
            <person name="Tang Y."/>
            <person name="Lv G."/>
            <person name="Zhou Y."/>
            <person name="Sun X."/>
            <person name="Brodelius P.E."/>
            <person name="Rose J.K.C."/>
            <person name="Tang K."/>
        </authorList>
    </citation>
    <scope>NUCLEOTIDE SEQUENCE [LARGE SCALE GENOMIC DNA]</scope>
    <source>
        <strain evidence="7">cv. Huhao1</strain>
        <tissue evidence="6">Leaf</tissue>
    </source>
</reference>
<dbReference type="GO" id="GO:0003712">
    <property type="term" value="F:transcription coregulator activity"/>
    <property type="evidence" value="ECO:0007669"/>
    <property type="project" value="TreeGrafter"/>
</dbReference>
<dbReference type="Gene3D" id="3.30.1160.10">
    <property type="entry name" value="Cyanate lyase, C-terminal domain"/>
    <property type="match status" value="1"/>
</dbReference>
<dbReference type="STRING" id="35608.A0A2U1LM22"/>
<dbReference type="EMBL" id="PKPP01008680">
    <property type="protein sequence ID" value="PWA50050.1"/>
    <property type="molecule type" value="Genomic_DNA"/>
</dbReference>
<evidence type="ECO:0000313" key="7">
    <source>
        <dbReference type="Proteomes" id="UP000245207"/>
    </source>
</evidence>
<keyword evidence="4" id="KW-0539">Nucleus</keyword>
<evidence type="ECO:0000256" key="4">
    <source>
        <dbReference type="ARBA" id="ARBA00023242"/>
    </source>
</evidence>
<dbReference type="GO" id="GO:0000118">
    <property type="term" value="C:histone deacetylase complex"/>
    <property type="evidence" value="ECO:0007669"/>
    <property type="project" value="TreeGrafter"/>
</dbReference>
<keyword evidence="7" id="KW-1185">Reference proteome</keyword>
<dbReference type="Gene3D" id="2.60.120.650">
    <property type="entry name" value="Cupin"/>
    <property type="match status" value="1"/>
</dbReference>
<dbReference type="OrthoDB" id="1415878at2759"/>
<dbReference type="GO" id="GO:0000785">
    <property type="term" value="C:chromatin"/>
    <property type="evidence" value="ECO:0007669"/>
    <property type="project" value="TreeGrafter"/>
</dbReference>
<dbReference type="GO" id="GO:0032454">
    <property type="term" value="F:histone H3K9 demethylase activity"/>
    <property type="evidence" value="ECO:0007669"/>
    <property type="project" value="InterPro"/>
</dbReference>
<dbReference type="PANTHER" id="PTHR12549:SF37">
    <property type="entry name" value="LYSINE-SPECIFIC DEMETHYLASE JMJ26"/>
    <property type="match status" value="1"/>
</dbReference>
<accession>A0A2U1LM22</accession>
<evidence type="ECO:0000313" key="6">
    <source>
        <dbReference type="EMBL" id="PWA50050.1"/>
    </source>
</evidence>
<dbReference type="GO" id="GO:0006357">
    <property type="term" value="P:regulation of transcription by RNA polymerase II"/>
    <property type="evidence" value="ECO:0007669"/>
    <property type="project" value="TreeGrafter"/>
</dbReference>
<dbReference type="InterPro" id="IPR045109">
    <property type="entry name" value="LSDs-like"/>
</dbReference>
<evidence type="ECO:0000256" key="2">
    <source>
        <dbReference type="ARBA" id="ARBA00006801"/>
    </source>
</evidence>
<dbReference type="PANTHER" id="PTHR12549">
    <property type="entry name" value="JMJC DOMAIN-CONTAINING HISTONE DEMETHYLATION PROTEIN"/>
    <property type="match status" value="1"/>
</dbReference>
<sequence>MSYEDCGRLGYSIRGTLQAKVLVDFQHEARINHSDFQLHSPLLLELSQVGNLNLAVKLPPNIMRPNLGPKTYISYGLAQELGRGDSVTKLHCDMTDALAIEELKKKHKSQDEIENNAYLTECGDTEEIHRNNCALWDIFCREDVECLKKYVLDHSKEFRNTYCCPVTHVYPIHDQSFYLTLEHKRKLKEEYGVEPWTYERLGEAVFIPAGCAVRNPVMCANGLCAPHEKHSKRNVLWYLGNQQRCLYHLDIQHAVIDSEKQEAFGPGRPFSFEDSSGELKTPIHKSELSKKGLSAIDIFCSVDKVKGIDGKDSVVLTFDGKDLPHTDQVSKNKITAAVKFADACLQGLRGDANVIRCAFVDCVVFDEAMSDSVKGV</sequence>